<comment type="caution">
    <text evidence="4">The sequence shown here is derived from an EMBL/GenBank/DDBJ whole genome shotgun (WGS) entry which is preliminary data.</text>
</comment>
<dbReference type="AlphaFoldDB" id="A0A0G0RDL8"/>
<dbReference type="InterPro" id="IPR001296">
    <property type="entry name" value="Glyco_trans_1"/>
</dbReference>
<dbReference type="GO" id="GO:0016757">
    <property type="term" value="F:glycosyltransferase activity"/>
    <property type="evidence" value="ECO:0007669"/>
    <property type="project" value="InterPro"/>
</dbReference>
<dbReference type="Gene3D" id="3.40.50.2000">
    <property type="entry name" value="Glycogen Phosphorylase B"/>
    <property type="match status" value="2"/>
</dbReference>
<evidence type="ECO:0000259" key="2">
    <source>
        <dbReference type="Pfam" id="PF00534"/>
    </source>
</evidence>
<dbReference type="GO" id="GO:0009103">
    <property type="term" value="P:lipopolysaccharide biosynthetic process"/>
    <property type="evidence" value="ECO:0007669"/>
    <property type="project" value="TreeGrafter"/>
</dbReference>
<dbReference type="STRING" id="1618550.UT39_C0003G0026"/>
<dbReference type="EMBL" id="LBWP01000003">
    <property type="protein sequence ID" value="KKR11757.1"/>
    <property type="molecule type" value="Genomic_DNA"/>
</dbReference>
<name>A0A0G0RDL8_9BACT</name>
<feature type="domain" description="Glycosyltransferase subfamily 4-like N-terminal" evidence="3">
    <location>
        <begin position="66"/>
        <end position="180"/>
    </location>
</feature>
<dbReference type="Pfam" id="PF00534">
    <property type="entry name" value="Glycos_transf_1"/>
    <property type="match status" value="1"/>
</dbReference>
<protein>
    <submittedName>
        <fullName evidence="4">Glycosyl transferase, group 1</fullName>
    </submittedName>
</protein>
<evidence type="ECO:0000313" key="4">
    <source>
        <dbReference type="EMBL" id="KKR11757.1"/>
    </source>
</evidence>
<evidence type="ECO:0000256" key="1">
    <source>
        <dbReference type="ARBA" id="ARBA00022679"/>
    </source>
</evidence>
<gene>
    <name evidence="4" type="ORF">UT39_C0003G0026</name>
</gene>
<dbReference type="CDD" id="cd03809">
    <property type="entry name" value="GT4_MtfB-like"/>
    <property type="match status" value="1"/>
</dbReference>
<dbReference type="Proteomes" id="UP000034246">
    <property type="component" value="Unassembled WGS sequence"/>
</dbReference>
<keyword evidence="1 4" id="KW-0808">Transferase</keyword>
<evidence type="ECO:0000259" key="3">
    <source>
        <dbReference type="Pfam" id="PF13439"/>
    </source>
</evidence>
<evidence type="ECO:0000313" key="5">
    <source>
        <dbReference type="Proteomes" id="UP000034246"/>
    </source>
</evidence>
<dbReference type="PANTHER" id="PTHR46401">
    <property type="entry name" value="GLYCOSYLTRANSFERASE WBBK-RELATED"/>
    <property type="match status" value="1"/>
</dbReference>
<dbReference type="PANTHER" id="PTHR46401:SF2">
    <property type="entry name" value="GLYCOSYLTRANSFERASE WBBK-RELATED"/>
    <property type="match status" value="1"/>
</dbReference>
<feature type="domain" description="Glycosyl transferase family 1" evidence="2">
    <location>
        <begin position="203"/>
        <end position="348"/>
    </location>
</feature>
<dbReference type="SUPFAM" id="SSF53756">
    <property type="entry name" value="UDP-Glycosyltransferase/glycogen phosphorylase"/>
    <property type="match status" value="1"/>
</dbReference>
<reference evidence="4 5" key="1">
    <citation type="journal article" date="2015" name="Nature">
        <title>rRNA introns, odd ribosomes, and small enigmatic genomes across a large radiation of phyla.</title>
        <authorList>
            <person name="Brown C.T."/>
            <person name="Hug L.A."/>
            <person name="Thomas B.C."/>
            <person name="Sharon I."/>
            <person name="Castelle C.J."/>
            <person name="Singh A."/>
            <person name="Wilkins M.J."/>
            <person name="Williams K.H."/>
            <person name="Banfield J.F."/>
        </authorList>
    </citation>
    <scope>NUCLEOTIDE SEQUENCE [LARGE SCALE GENOMIC DNA]</scope>
</reference>
<organism evidence="4 5">
    <name type="scientific">Candidatus Woesebacteria bacterium GW2011_GWA1_39_21</name>
    <dbReference type="NCBI Taxonomy" id="1618550"/>
    <lineage>
        <taxon>Bacteria</taxon>
        <taxon>Candidatus Woeseibacteriota</taxon>
    </lineage>
</organism>
<dbReference type="Pfam" id="PF13439">
    <property type="entry name" value="Glyco_transf_4"/>
    <property type="match status" value="1"/>
</dbReference>
<proteinExistence type="predicted"/>
<accession>A0A0G0RDL8</accession>
<sequence length="381" mass="43712">MRILIDARMYGLEHTGIGRYLINLIEQLKRESSNSIETKHHFIILLRKKYFETLTFSKGWEKILVDIPHYGIREQLLLPGIIEKHKPDLVHFPHINVPIFYKGRYVVTVHDITMQKQGIAATKLPLPIYFLKRLPFLCISKFAVKNASKIIVPSKTTATNVANFYNMSIQKIVVIYEGFDDRISIATKYLNEIDVLSKYDLLNKDYFFYVGNAYPHKNLPIVIRAVKDLNENKNMHIFFVIAGLKDDFHQQLSDFVNDLGAGGHIKLVGYVKDEELAIIYRNSVGFVYPSLSEGFGLQGLEAISSGTFLVCSNIGVFKEVYGFHAFYFDPKSVDSISGTLYSISNMSKVDKNKYIRAAQAYIKKYSWKRMAEETLKVYEGV</sequence>
<dbReference type="InterPro" id="IPR028098">
    <property type="entry name" value="Glyco_trans_4-like_N"/>
</dbReference>